<keyword evidence="5" id="KW-1185">Reference proteome</keyword>
<feature type="domain" description="pPIWI-RE RNaseH" evidence="1">
    <location>
        <begin position="518"/>
        <end position="786"/>
    </location>
</feature>
<dbReference type="Pfam" id="PF13111">
    <property type="entry name" value="pPIWI_RE_X"/>
    <property type="match status" value="1"/>
</dbReference>
<dbReference type="InterPro" id="IPR024996">
    <property type="entry name" value="RNaseH_pPIWI_RE"/>
</dbReference>
<evidence type="ECO:0000259" key="1">
    <source>
        <dbReference type="Pfam" id="PF13032"/>
    </source>
</evidence>
<gene>
    <name evidence="4" type="ORF">AAFH96_32935</name>
</gene>
<organism evidence="4 5">
    <name type="scientific">Polymorphospora lycopeni</name>
    <dbReference type="NCBI Taxonomy" id="3140240"/>
    <lineage>
        <taxon>Bacteria</taxon>
        <taxon>Bacillati</taxon>
        <taxon>Actinomycetota</taxon>
        <taxon>Actinomycetes</taxon>
        <taxon>Micromonosporales</taxon>
        <taxon>Micromonosporaceae</taxon>
        <taxon>Polymorphospora</taxon>
    </lineage>
</organism>
<dbReference type="EMBL" id="JBCGDC010000175">
    <property type="protein sequence ID" value="MFB6397859.1"/>
    <property type="molecule type" value="Genomic_DNA"/>
</dbReference>
<evidence type="ECO:0000259" key="3">
    <source>
        <dbReference type="Pfam" id="PF18157"/>
    </source>
</evidence>
<accession>A0ABV5D0T0</accession>
<reference evidence="4 5" key="1">
    <citation type="submission" date="2024-04" db="EMBL/GenBank/DDBJ databases">
        <title>Polymorphospora sp. isolated from Baiyangdian Lake in Xiong'an New Area.</title>
        <authorList>
            <person name="Zhang X."/>
            <person name="Liu J."/>
        </authorList>
    </citation>
    <scope>NUCLEOTIDE SEQUENCE [LARGE SCALE GENOMIC DNA]</scope>
    <source>
        <strain evidence="4 5">2-325</strain>
    </source>
</reference>
<dbReference type="RefSeq" id="WP_375736802.1">
    <property type="nucleotide sequence ID" value="NZ_JBCGDC010000175.1"/>
</dbReference>
<evidence type="ECO:0000313" key="4">
    <source>
        <dbReference type="EMBL" id="MFB6397859.1"/>
    </source>
</evidence>
<dbReference type="InterPro" id="IPR040496">
    <property type="entry name" value="MID_pPIWI_RE"/>
</dbReference>
<protein>
    <submittedName>
        <fullName evidence="4">RNaseH domain-containing protein</fullName>
    </submittedName>
</protein>
<evidence type="ECO:0000313" key="5">
    <source>
        <dbReference type="Proteomes" id="UP001582793"/>
    </source>
</evidence>
<dbReference type="Pfam" id="PF18157">
    <property type="entry name" value="MID_pPIWI_RE"/>
    <property type="match status" value="1"/>
</dbReference>
<name>A0ABV5D0T0_9ACTN</name>
<evidence type="ECO:0000259" key="2">
    <source>
        <dbReference type="Pfam" id="PF13111"/>
    </source>
</evidence>
<dbReference type="Pfam" id="PF13032">
    <property type="entry name" value="RNaseH_pPIWI_RE"/>
    <property type="match status" value="1"/>
</dbReference>
<proteinExistence type="predicted"/>
<sequence length="790" mass="86811">MARPVYCYTFTNDLNDSWQDLTRRYTRQPEQLPYRELTLALRYVSRDYATIRKDPVGAGTLLLTRKKLDPDIISRLFAAFERGLATRHNKPFDNILAAHLQNLHPRTLKIAGHLKAGGNAPAWVYDVATWHAVELLKGGFKLPNGEHITLRPDTDGNLVAYDHPLPEQHPRGEQGIHYISCTPMTLPGYPGILLNLDAHISATTGWPGNARSLWIAPDEHGLLLTSSQRYDRVRNVNLVTGMLPELTDSFSIDGVPTEFTAADLREAKPRLRARHASKPDRHPIASGPGRKFLETLLEHATTRLGTDSLTLTDSKIRNLDAPPATGDDRADTLSAAVLTATRPLHLSVVYTDDIQRARAAAAITGLFDIVPEALTGRTATLLDGALTVTFTSVPPSTLLDPSLPDRRVELVTELCQHVPPGTRHIALLDTDKQRAAQGSGTHDPKPQLRQTLAARGVVSQFLDVGSAPAPGKVDHPAQAALRDLLRAAGLTATTPTRVFAKPFTGHQPCVIVGISSHERQRPARRMVSLAALVTDGSDAPWQLLGYHPDARGWNELPDAIAAHHATVLTRFDHRDVATRSGQARDYAERALHQLRARFDDLPIIIYLDTSERHPVWPGLPNNNLASTEPGHLPHLALPDRHNIAVIRVGISAGRKLPQPVRDLAARQGTDPALVPGSTKLYQLPDSTADVYYLVNRSRSDQAKDFGVRPGHRMTRFEVTADHNAMRTPWHAMTCTEFVILDHGGFSREQLAALSARLCGYPLAWDGRTSLPAPVHLAAQVLNDHPDLCTN</sequence>
<dbReference type="Proteomes" id="UP001582793">
    <property type="component" value="Unassembled WGS sequence"/>
</dbReference>
<dbReference type="InterPro" id="IPR025085">
    <property type="entry name" value="pPIWI_RE_X"/>
</dbReference>
<feature type="domain" description="Prokaryotic pPIWI-RE MID" evidence="3">
    <location>
        <begin position="412"/>
        <end position="492"/>
    </location>
</feature>
<feature type="domain" description="pPIWI-RE module N-terminal" evidence="2">
    <location>
        <begin position="4"/>
        <end position="313"/>
    </location>
</feature>
<comment type="caution">
    <text evidence="4">The sequence shown here is derived from an EMBL/GenBank/DDBJ whole genome shotgun (WGS) entry which is preliminary data.</text>
</comment>